<evidence type="ECO:0000313" key="9">
    <source>
        <dbReference type="Proteomes" id="UP000232806"/>
    </source>
</evidence>
<dbReference type="Proteomes" id="UP000232806">
    <property type="component" value="Chromosome"/>
</dbReference>
<dbReference type="InterPro" id="IPR033747">
    <property type="entry name" value="PurE_ClassI"/>
</dbReference>
<dbReference type="InterPro" id="IPR000031">
    <property type="entry name" value="PurE_dom"/>
</dbReference>
<feature type="binding site" evidence="3">
    <location>
        <position position="11"/>
    </location>
    <ligand>
        <name>substrate</name>
    </ligand>
</feature>
<feature type="binding site" evidence="3">
    <location>
        <position position="216"/>
    </location>
    <ligand>
        <name>substrate</name>
    </ligand>
</feature>
<keyword evidence="7" id="KW-0456">Lyase</keyword>
<evidence type="ECO:0000256" key="2">
    <source>
        <dbReference type="ARBA" id="ARBA00023235"/>
    </source>
</evidence>
<dbReference type="Proteomes" id="UP000232631">
    <property type="component" value="Chromosome"/>
</dbReference>
<dbReference type="GO" id="GO:0016829">
    <property type="term" value="F:lyase activity"/>
    <property type="evidence" value="ECO:0007669"/>
    <property type="project" value="UniProtKB-KW"/>
</dbReference>
<keyword evidence="2 3" id="KW-0413">Isomerase</keyword>
<evidence type="ECO:0000313" key="10">
    <source>
        <dbReference type="Proteomes" id="UP000591058"/>
    </source>
</evidence>
<dbReference type="SMART" id="SM01001">
    <property type="entry name" value="AIRC"/>
    <property type="match status" value="2"/>
</dbReference>
<dbReference type="PANTHER" id="PTHR23046">
    <property type="entry name" value="PHOSPHORIBOSYLAMINOIMIDAZOLE CARBOXYLASE CATALYTIC SUBUNIT"/>
    <property type="match status" value="1"/>
</dbReference>
<comment type="function">
    <text evidence="3">Catalyzes the conversion of N5-carboxyaminoimidazole ribonucleotide (N5-CAIR) to 4-carboxy-5-aminoimidazole ribonucleotide (CAIR).</text>
</comment>
<evidence type="ECO:0000313" key="5">
    <source>
        <dbReference type="EMBL" id="AUB55359.1"/>
    </source>
</evidence>
<dbReference type="Proteomes" id="UP000591058">
    <property type="component" value="Unassembled WGS sequence"/>
</dbReference>
<feature type="domain" description="PurE" evidence="4">
    <location>
        <begin position="3"/>
        <end position="151"/>
    </location>
</feature>
<dbReference type="RefSeq" id="WP_100905339.1">
    <property type="nucleotide sequence ID" value="NZ_CP017766.1"/>
</dbReference>
<dbReference type="Pfam" id="PF00731">
    <property type="entry name" value="AIRC"/>
    <property type="match status" value="2"/>
</dbReference>
<evidence type="ECO:0000256" key="1">
    <source>
        <dbReference type="ARBA" id="ARBA00022755"/>
    </source>
</evidence>
<dbReference type="OrthoDB" id="9473at2157"/>
<dbReference type="GeneID" id="35123283"/>
<dbReference type="NCBIfam" id="TIGR01162">
    <property type="entry name" value="purE"/>
    <property type="match status" value="2"/>
</dbReference>
<feature type="binding site" evidence="3">
    <location>
        <position position="14"/>
    </location>
    <ligand>
        <name>substrate</name>
    </ligand>
</feature>
<evidence type="ECO:0000313" key="7">
    <source>
        <dbReference type="EMBL" id="NMO09400.1"/>
    </source>
</evidence>
<evidence type="ECO:0000313" key="6">
    <source>
        <dbReference type="EMBL" id="AUB60797.1"/>
    </source>
</evidence>
<dbReference type="SUPFAM" id="SSF52255">
    <property type="entry name" value="N5-CAIR mutase (phosphoribosylaminoimidazole carboxylase, PurE)"/>
    <property type="match status" value="2"/>
</dbReference>
<dbReference type="EMBL" id="CP017766">
    <property type="protein sequence ID" value="AUB55359.1"/>
    <property type="molecule type" value="Genomic_DNA"/>
</dbReference>
<dbReference type="EC" id="5.4.99.18" evidence="3"/>
<feature type="binding site" evidence="3">
    <location>
        <position position="41"/>
    </location>
    <ligand>
        <name>substrate</name>
    </ligand>
</feature>
<comment type="pathway">
    <text evidence="3">Purine metabolism; IMP biosynthesis via de novo pathway; 5-amino-1-(5-phospho-D-ribosyl)imidazole-4-carboxylate from 5-amino-1-(5-phospho-D-ribosyl)imidazole (N5-CAIR route): step 2/2.</text>
</comment>
<feature type="binding site" evidence="3">
    <location>
        <position position="243"/>
    </location>
    <ligand>
        <name>substrate</name>
    </ligand>
</feature>
<accession>A0A2H4VRT4</accession>
<sequence>MEPKVMIILGSASDFKIAEKATAILEKLGIYYDLRVASAHRTHEKVKKIVLNSAKNGVEVFIGIAGLSAHLPGIIAGITHKPVIGVPVDVKVAGLDALFASVQMPLGAPVATVGIDRGENAALLAAQIIGIDDVNIRERLSSFRKEYYSKIAEDEEKLFLQMNGKYYSRINPDLEQKETVKESPADKIHKITTHPGKVRDEIRPPQVAVISGSYSDIKVAKRTTMFLDKLNITYDSSVVSPVRSPDKFENFLKRNKDAKIFIAISGLSAHVTGAVVAYTEKPVIGVPCAIKMGGMDALLSMVNMPPGVPVATTGIDSGGNAAILAAEMLSIGDEEIMEDLLRFKGNINCKR</sequence>
<organism evidence="6 8">
    <name type="scientific">Methanobacterium subterraneum</name>
    <dbReference type="NCBI Taxonomy" id="59277"/>
    <lineage>
        <taxon>Archaea</taxon>
        <taxon>Methanobacteriati</taxon>
        <taxon>Methanobacteriota</taxon>
        <taxon>Methanomada group</taxon>
        <taxon>Methanobacteria</taxon>
        <taxon>Methanobacteriales</taxon>
        <taxon>Methanobacteriaceae</taxon>
        <taxon>Methanobacterium</taxon>
    </lineage>
</organism>
<dbReference type="AlphaFoldDB" id="A0A2H4VRT4"/>
<evidence type="ECO:0000313" key="8">
    <source>
        <dbReference type="Proteomes" id="UP000232631"/>
    </source>
</evidence>
<keyword evidence="1 3" id="KW-0658">Purine biosynthesis</keyword>
<proteinExistence type="inferred from homology"/>
<dbReference type="Gene3D" id="3.40.50.1970">
    <property type="match status" value="2"/>
</dbReference>
<dbReference type="EMBL" id="JABBYL010000020">
    <property type="protein sequence ID" value="NMO09400.1"/>
    <property type="molecule type" value="Genomic_DNA"/>
</dbReference>
<evidence type="ECO:0000259" key="4">
    <source>
        <dbReference type="SMART" id="SM01001"/>
    </source>
</evidence>
<protein>
    <recommendedName>
        <fullName evidence="3">N5-carboxyaminoimidazole ribonucleotide mutase</fullName>
        <shortName evidence="3">N5-CAIR mutase</shortName>
        <ecNumber evidence="3">5.4.99.18</ecNumber>
    </recommendedName>
    <alternativeName>
        <fullName evidence="3">5-(carboxyamino)imidazole ribonucleotide mutase</fullName>
    </alternativeName>
</protein>
<accession>A0A2H4VB96</accession>
<dbReference type="EMBL" id="CP017768">
    <property type="protein sequence ID" value="AUB60797.1"/>
    <property type="molecule type" value="Genomic_DNA"/>
</dbReference>
<gene>
    <name evidence="3 7" type="primary">purE</name>
    <name evidence="5" type="ORF">BK007_04565</name>
    <name evidence="6" type="ORF">BK009_08995</name>
    <name evidence="7" type="ORF">HG719_06085</name>
</gene>
<dbReference type="GO" id="GO:0006189">
    <property type="term" value="P:'de novo' IMP biosynthetic process"/>
    <property type="evidence" value="ECO:0007669"/>
    <property type="project" value="UniProtKB-UniRule"/>
</dbReference>
<reference evidence="8 9" key="1">
    <citation type="submission" date="2016-10" db="EMBL/GenBank/DDBJ databases">
        <title>Comparative genomics between deep and shallow subseafloor isolates.</title>
        <authorList>
            <person name="Ishii S."/>
            <person name="Miller J.R."/>
            <person name="Sutton G."/>
            <person name="Suzuki S."/>
            <person name="Methe B."/>
            <person name="Inagaki F."/>
            <person name="Imachi H."/>
        </authorList>
    </citation>
    <scope>NUCLEOTIDE SEQUENCE [LARGE SCALE GENOMIC DNA]</scope>
    <source>
        <strain evidence="6 8">A8p</strain>
        <strain evidence="5 9">MO-MB1</strain>
    </source>
</reference>
<dbReference type="GO" id="GO:0034023">
    <property type="term" value="F:5-(carboxyamino)imidazole ribonucleotide mutase activity"/>
    <property type="evidence" value="ECO:0007669"/>
    <property type="project" value="UniProtKB-UniRule"/>
</dbReference>
<comment type="catalytic activity">
    <reaction evidence="3">
        <text>5-carboxyamino-1-(5-phospho-D-ribosyl)imidazole + H(+) = 5-amino-1-(5-phospho-D-ribosyl)imidazole-4-carboxylate</text>
        <dbReference type="Rhea" id="RHEA:13193"/>
        <dbReference type="ChEBI" id="CHEBI:15378"/>
        <dbReference type="ChEBI" id="CHEBI:58730"/>
        <dbReference type="ChEBI" id="CHEBI:77657"/>
        <dbReference type="EC" id="5.4.99.18"/>
    </reaction>
</comment>
<feature type="binding site" evidence="3">
    <location>
        <position position="213"/>
    </location>
    <ligand>
        <name>substrate</name>
    </ligand>
</feature>
<keyword evidence="8" id="KW-1185">Reference proteome</keyword>
<dbReference type="KEGG" id="msub:BK009_08995"/>
<evidence type="ECO:0000256" key="3">
    <source>
        <dbReference type="HAMAP-Rule" id="MF_01929"/>
    </source>
</evidence>
<dbReference type="PANTHER" id="PTHR23046:SF2">
    <property type="entry name" value="PHOSPHORIBOSYLAMINOIMIDAZOLE CARBOXYLASE"/>
    <property type="match status" value="1"/>
</dbReference>
<dbReference type="UniPathway" id="UPA00074">
    <property type="reaction ID" value="UER00943"/>
</dbReference>
<dbReference type="HAMAP" id="MF_01929">
    <property type="entry name" value="PurE_classI"/>
    <property type="match status" value="2"/>
</dbReference>
<dbReference type="InterPro" id="IPR024694">
    <property type="entry name" value="PurE_prokaryotes"/>
</dbReference>
<name>A0A2H4VRT4_9EURY</name>
<comment type="similarity">
    <text evidence="3">Belongs to the AIR carboxylase family. Class I subfamily.</text>
</comment>
<reference evidence="7 10" key="2">
    <citation type="submission" date="2020-04" db="EMBL/GenBank/DDBJ databases">
        <title>Draft genome of Methanobacterium subterraneum isolated from animal feces.</title>
        <authorList>
            <person name="Ouboter H.T."/>
            <person name="Berger S."/>
            <person name="Gungor E."/>
            <person name="Jetten M.S.M."/>
            <person name="Welte C.U."/>
        </authorList>
    </citation>
    <scope>NUCLEOTIDE SEQUENCE [LARGE SCALE GENOMIC DNA]</scope>
    <source>
        <strain evidence="7">HO_2020</strain>
    </source>
</reference>
<feature type="domain" description="PurE" evidence="4">
    <location>
        <begin position="205"/>
        <end position="351"/>
    </location>
</feature>